<evidence type="ECO:0000313" key="2">
    <source>
        <dbReference type="Proteomes" id="UP000178812"/>
    </source>
</evidence>
<dbReference type="Proteomes" id="UP000178812">
    <property type="component" value="Unassembled WGS sequence"/>
</dbReference>
<dbReference type="AlphaFoldDB" id="A0A1F7WSX5"/>
<comment type="caution">
    <text evidence="1">The sequence shown here is derived from an EMBL/GenBank/DDBJ whole genome shotgun (WGS) entry which is preliminary data.</text>
</comment>
<organism evidence="1 2">
    <name type="scientific">Candidatus Woesebacteria bacterium GWB1_43_5</name>
    <dbReference type="NCBI Taxonomy" id="1802474"/>
    <lineage>
        <taxon>Bacteria</taxon>
        <taxon>Candidatus Woeseibacteriota</taxon>
    </lineage>
</organism>
<sequence length="61" mass="6876">MNESEPRHKTYEEMANIHHKKAGIAFLLTLVGLITHQPPVALIGLSEMVRQAASTEMYDKK</sequence>
<evidence type="ECO:0000313" key="1">
    <source>
        <dbReference type="EMBL" id="OGM05278.1"/>
    </source>
</evidence>
<reference evidence="1 2" key="1">
    <citation type="journal article" date="2016" name="Nat. Commun.">
        <title>Thousands of microbial genomes shed light on interconnected biogeochemical processes in an aquifer system.</title>
        <authorList>
            <person name="Anantharaman K."/>
            <person name="Brown C.T."/>
            <person name="Hug L.A."/>
            <person name="Sharon I."/>
            <person name="Castelle C.J."/>
            <person name="Probst A.J."/>
            <person name="Thomas B.C."/>
            <person name="Singh A."/>
            <person name="Wilkins M.J."/>
            <person name="Karaoz U."/>
            <person name="Brodie E.L."/>
            <person name="Williams K.H."/>
            <person name="Hubbard S.S."/>
            <person name="Banfield J.F."/>
        </authorList>
    </citation>
    <scope>NUCLEOTIDE SEQUENCE [LARGE SCALE GENOMIC DNA]</scope>
</reference>
<gene>
    <name evidence="1" type="ORF">A2125_00680</name>
</gene>
<accession>A0A1F7WSX5</accession>
<protein>
    <submittedName>
        <fullName evidence="1">Uncharacterized protein</fullName>
    </submittedName>
</protein>
<dbReference type="EMBL" id="MGFM01000041">
    <property type="protein sequence ID" value="OGM05278.1"/>
    <property type="molecule type" value="Genomic_DNA"/>
</dbReference>
<name>A0A1F7WSX5_9BACT</name>
<proteinExistence type="predicted"/>